<dbReference type="Pfam" id="PF04185">
    <property type="entry name" value="Phosphoesterase"/>
    <property type="match status" value="1"/>
</dbReference>
<dbReference type="RefSeq" id="XP_001729532.1">
    <property type="nucleotide sequence ID" value="XM_001729480.1"/>
</dbReference>
<evidence type="ECO:0000256" key="2">
    <source>
        <dbReference type="SAM" id="MobiDB-lite"/>
    </source>
</evidence>
<gene>
    <name evidence="4" type="ORF">MGL_3076</name>
</gene>
<dbReference type="GO" id="GO:0042578">
    <property type="term" value="F:phosphoric ester hydrolase activity"/>
    <property type="evidence" value="ECO:0007669"/>
    <property type="project" value="UniProtKB-ARBA"/>
</dbReference>
<keyword evidence="5" id="KW-1185">Reference proteome</keyword>
<name>A8Q7I9_MALGO</name>
<dbReference type="VEuPathDB" id="FungiDB:MGL_3076"/>
<dbReference type="InterPro" id="IPR007312">
    <property type="entry name" value="Phosphoesterase"/>
</dbReference>
<dbReference type="InterPro" id="IPR017850">
    <property type="entry name" value="Alkaline_phosphatase_core_sf"/>
</dbReference>
<dbReference type="InParanoid" id="A8Q7I9"/>
<dbReference type="Proteomes" id="UP000008837">
    <property type="component" value="Unassembled WGS sequence"/>
</dbReference>
<dbReference type="GeneID" id="5853838"/>
<sequence length="655" mass="73384">MLLAIFLSIAISLATAATCLANEQTRSFNGDKHGLEKIKHVVLFMQENRAFDHYFGTMPGVRGFQDPNVHISKHTGKDVFHQPVSKSMWNGGSLQPLWYYPPKGVNELKPFYLAWQGGDWVNRTQCMVAGTNDWRQNHQAYNKGEMDQWAIANTPYSIGYVRKDEIPVQYMLADTFTIGDMYYESVMSSTDPNRVSWFSGTINPPHGSSVNGSNKHMGGPTFDNSESPGCQHSDSGGVFSCMPLRWKTVPEYFEEAGISWQVYQDKDNFGDDPLVFWSQYQTSAKKKGSLAKHGTSHPGLEKFYEDARNGNLPEVSYIVGPTELSEHPPYMPIDGAWLQGEIANAVMTGKDWDSTVLIYSFDETGGWADHIVAPLPPKNVESEWVDDPYDASIGKAPIGPGFRVPFYIVSPWTRGGHVFTEHASHESQILFLEQWAAAIGKPFKSKEITQWRRNQLSNLVKAFDFSDSNTNVPSVPHVRTPSKDLITGEYNGADVCQAVFFKHVQPKLPYKKLDSSNSMEVTKGFKRLRGDVTEGRRLTFEAYGYALSHSKSKLKSSSSKQEHNGKDQLFIVHWQGSEPKDNRFWISTTDKRYLMDSLSLSKNENEAATFSLKDLGNGAGYAVTELSSGKRLQLGQDGSVYLGGENTFHIYSVTI</sequence>
<dbReference type="PANTHER" id="PTHR31956">
    <property type="entry name" value="NON-SPECIFIC PHOSPHOLIPASE C4-RELATED"/>
    <property type="match status" value="1"/>
</dbReference>
<dbReference type="EMBL" id="AAYY01000011">
    <property type="protein sequence ID" value="EDP42318.1"/>
    <property type="molecule type" value="Genomic_DNA"/>
</dbReference>
<accession>A8Q7I9</accession>
<dbReference type="OMA" id="NRASPGC"/>
<dbReference type="Gene3D" id="3.40.720.10">
    <property type="entry name" value="Alkaline Phosphatase, subunit A"/>
    <property type="match status" value="2"/>
</dbReference>
<feature type="chain" id="PRO_5002727246" evidence="3">
    <location>
        <begin position="17"/>
        <end position="655"/>
    </location>
</feature>
<evidence type="ECO:0000256" key="1">
    <source>
        <dbReference type="ARBA" id="ARBA00022801"/>
    </source>
</evidence>
<dbReference type="STRING" id="425265.A8Q7I9"/>
<keyword evidence="1" id="KW-0378">Hydrolase</keyword>
<dbReference type="KEGG" id="mgl:MGL_3076"/>
<keyword evidence="3" id="KW-0732">Signal</keyword>
<evidence type="ECO:0000256" key="3">
    <source>
        <dbReference type="SAM" id="SignalP"/>
    </source>
</evidence>
<dbReference type="AlphaFoldDB" id="A8Q7I9"/>
<dbReference type="PANTHER" id="PTHR31956:SF1">
    <property type="entry name" value="NON-SPECIFIC PHOSPHOLIPASE C1"/>
    <property type="match status" value="1"/>
</dbReference>
<evidence type="ECO:0000313" key="4">
    <source>
        <dbReference type="EMBL" id="EDP42318.1"/>
    </source>
</evidence>
<organism evidence="4 5">
    <name type="scientific">Malassezia globosa (strain ATCC MYA-4612 / CBS 7966)</name>
    <name type="common">Dandruff-associated fungus</name>
    <dbReference type="NCBI Taxonomy" id="425265"/>
    <lineage>
        <taxon>Eukaryota</taxon>
        <taxon>Fungi</taxon>
        <taxon>Dikarya</taxon>
        <taxon>Basidiomycota</taxon>
        <taxon>Ustilaginomycotina</taxon>
        <taxon>Malasseziomycetes</taxon>
        <taxon>Malasseziales</taxon>
        <taxon>Malasseziaceae</taxon>
        <taxon>Malassezia</taxon>
    </lineage>
</organism>
<dbReference type="OrthoDB" id="5135119at2759"/>
<reference evidence="4 5" key="1">
    <citation type="journal article" date="2007" name="Proc. Natl. Acad. Sci. U.S.A.">
        <title>Dandruff-associated Malassezia genomes reveal convergent and divergent virulence traits shared with plant and human fungal pathogens.</title>
        <authorList>
            <person name="Xu J."/>
            <person name="Saunders C.W."/>
            <person name="Hu P."/>
            <person name="Grant R.A."/>
            <person name="Boekhout T."/>
            <person name="Kuramae E.E."/>
            <person name="Kronstad J.W."/>
            <person name="Deangelis Y.M."/>
            <person name="Reeder N.L."/>
            <person name="Johnstone K.R."/>
            <person name="Leland M."/>
            <person name="Fieno A.M."/>
            <person name="Begley W.M."/>
            <person name="Sun Y."/>
            <person name="Lacey M.P."/>
            <person name="Chaudhary T."/>
            <person name="Keough T."/>
            <person name="Chu L."/>
            <person name="Sears R."/>
            <person name="Yuan B."/>
            <person name="Dawson T.L.Jr."/>
        </authorList>
    </citation>
    <scope>NUCLEOTIDE SEQUENCE [LARGE SCALE GENOMIC DNA]</scope>
    <source>
        <strain evidence="5">ATCC MYA-4612 / CBS 7966</strain>
    </source>
</reference>
<comment type="caution">
    <text evidence="4">The sequence shown here is derived from an EMBL/GenBank/DDBJ whole genome shotgun (WGS) entry which is preliminary data.</text>
</comment>
<protein>
    <submittedName>
        <fullName evidence="4">Hypothetical phospholipase C</fullName>
    </submittedName>
</protein>
<feature type="region of interest" description="Disordered" evidence="2">
    <location>
        <begin position="208"/>
        <end position="230"/>
    </location>
</feature>
<dbReference type="CDD" id="cd16014">
    <property type="entry name" value="PLC"/>
    <property type="match status" value="1"/>
</dbReference>
<feature type="signal peptide" evidence="3">
    <location>
        <begin position="1"/>
        <end position="16"/>
    </location>
</feature>
<evidence type="ECO:0000313" key="5">
    <source>
        <dbReference type="Proteomes" id="UP000008837"/>
    </source>
</evidence>
<proteinExistence type="predicted"/>